<sequence>MHLNHRWFRILLNIWSPFRGAGIKVRSVSPDFRHVIVDLKAPRWKRNYVGTHFGGSLYAMTDPFYMLMLMRNLGRDYWVWDKTASIDYLTAASGVVSAHFRLSEGQIQAIRDATATGDKHLPEFHIDIVDAQGTVVARVHRTLYVRLKKDRRPSA</sequence>
<dbReference type="RefSeq" id="WP_133588188.1">
    <property type="nucleotide sequence ID" value="NZ_CP037953.1"/>
</dbReference>
<dbReference type="Proteomes" id="UP000295375">
    <property type="component" value="Unassembled WGS sequence"/>
</dbReference>
<proteinExistence type="predicted"/>
<dbReference type="AlphaFoldDB" id="A0A4R6UQZ0"/>
<dbReference type="InterPro" id="IPR029069">
    <property type="entry name" value="HotDog_dom_sf"/>
</dbReference>
<dbReference type="Gene3D" id="3.10.129.10">
    <property type="entry name" value="Hotdog Thioesterase"/>
    <property type="match status" value="1"/>
</dbReference>
<dbReference type="EMBL" id="SNYM01000003">
    <property type="protein sequence ID" value="TDQ49670.1"/>
    <property type="molecule type" value="Genomic_DNA"/>
</dbReference>
<evidence type="ECO:0000313" key="1">
    <source>
        <dbReference type="EMBL" id="TDQ49670.1"/>
    </source>
</evidence>
<dbReference type="InterPro" id="IPR027961">
    <property type="entry name" value="DUF4442"/>
</dbReference>
<gene>
    <name evidence="1" type="ORF">EV696_10338</name>
</gene>
<evidence type="ECO:0000313" key="2">
    <source>
        <dbReference type="Proteomes" id="UP000295375"/>
    </source>
</evidence>
<dbReference type="Pfam" id="PF14539">
    <property type="entry name" value="DUF4442"/>
    <property type="match status" value="1"/>
</dbReference>
<organism evidence="1 2">
    <name type="scientific">Permianibacter aggregans</name>
    <dbReference type="NCBI Taxonomy" id="1510150"/>
    <lineage>
        <taxon>Bacteria</taxon>
        <taxon>Pseudomonadati</taxon>
        <taxon>Pseudomonadota</taxon>
        <taxon>Gammaproteobacteria</taxon>
        <taxon>Pseudomonadales</taxon>
        <taxon>Pseudomonadaceae</taxon>
        <taxon>Permianibacter</taxon>
    </lineage>
</organism>
<reference evidence="1 2" key="1">
    <citation type="submission" date="2019-03" db="EMBL/GenBank/DDBJ databases">
        <title>Genomic Encyclopedia of Type Strains, Phase IV (KMG-IV): sequencing the most valuable type-strain genomes for metagenomic binning, comparative biology and taxonomic classification.</title>
        <authorList>
            <person name="Goeker M."/>
        </authorList>
    </citation>
    <scope>NUCLEOTIDE SEQUENCE [LARGE SCALE GENOMIC DNA]</scope>
    <source>
        <strain evidence="1 2">DSM 103792</strain>
    </source>
</reference>
<accession>A0A4R6UQZ0</accession>
<name>A0A4R6UQZ0_9GAMM</name>
<comment type="caution">
    <text evidence="1">The sequence shown here is derived from an EMBL/GenBank/DDBJ whole genome shotgun (WGS) entry which is preliminary data.</text>
</comment>
<keyword evidence="2" id="KW-1185">Reference proteome</keyword>
<dbReference type="OrthoDB" id="9814774at2"/>
<protein>
    <submittedName>
        <fullName evidence="1">Uncharacterized protein DUF4442</fullName>
    </submittedName>
</protein>
<dbReference type="SUPFAM" id="SSF54637">
    <property type="entry name" value="Thioesterase/thiol ester dehydrase-isomerase"/>
    <property type="match status" value="1"/>
</dbReference>